<evidence type="ECO:0000313" key="3">
    <source>
        <dbReference type="EMBL" id="CDM68783.1"/>
    </source>
</evidence>
<keyword evidence="4" id="KW-1185">Reference proteome</keyword>
<dbReference type="GO" id="GO:0035438">
    <property type="term" value="F:cyclic-di-GMP binding"/>
    <property type="evidence" value="ECO:0007669"/>
    <property type="project" value="InterPro"/>
</dbReference>
<dbReference type="PATRIC" id="fig|1216932.3.peg.1618"/>
<keyword evidence="3" id="KW-0282">Flagellum</keyword>
<name>W6RWN8_9CLOT</name>
<feature type="domain" description="Type III secretion system flagellar brake protein YcgR PilZN" evidence="2">
    <location>
        <begin position="2"/>
        <end position="77"/>
    </location>
</feature>
<dbReference type="HOGENOM" id="CLU_086342_1_1_9"/>
<evidence type="ECO:0000313" key="4">
    <source>
        <dbReference type="Proteomes" id="UP000019426"/>
    </source>
</evidence>
<keyword evidence="3" id="KW-0969">Cilium</keyword>
<dbReference type="InterPro" id="IPR009926">
    <property type="entry name" value="T3SS_YcgR_PilZN"/>
</dbReference>
<dbReference type="Pfam" id="PF07238">
    <property type="entry name" value="PilZ"/>
    <property type="match status" value="1"/>
</dbReference>
<keyword evidence="3" id="KW-0966">Cell projection</keyword>
<dbReference type="Pfam" id="PF12945">
    <property type="entry name" value="PilZNR"/>
    <property type="match status" value="1"/>
</dbReference>
<dbReference type="EMBL" id="HG917868">
    <property type="protein sequence ID" value="CDM68783.1"/>
    <property type="molecule type" value="Genomic_DNA"/>
</dbReference>
<dbReference type="SUPFAM" id="SSF141371">
    <property type="entry name" value="PilZ domain-like"/>
    <property type="match status" value="1"/>
</dbReference>
<evidence type="ECO:0000259" key="2">
    <source>
        <dbReference type="Pfam" id="PF12945"/>
    </source>
</evidence>
<feature type="domain" description="PilZ" evidence="1">
    <location>
        <begin position="84"/>
        <end position="196"/>
    </location>
</feature>
<dbReference type="STRING" id="1216932.CM240_1625"/>
<organism evidence="3 4">
    <name type="scientific">Clostridium bornimense</name>
    <dbReference type="NCBI Taxonomy" id="1216932"/>
    <lineage>
        <taxon>Bacteria</taxon>
        <taxon>Bacillati</taxon>
        <taxon>Bacillota</taxon>
        <taxon>Clostridia</taxon>
        <taxon>Eubacteriales</taxon>
        <taxon>Clostridiaceae</taxon>
        <taxon>Clostridium</taxon>
    </lineage>
</organism>
<accession>W6RWN8</accession>
<reference evidence="3 4" key="1">
    <citation type="submission" date="2013-11" db="EMBL/GenBank/DDBJ databases">
        <title>Complete genome sequence of Clostridum sp. M2/40.</title>
        <authorList>
            <person name="Wibberg D."/>
            <person name="Puehler A."/>
            <person name="Schlueter A."/>
        </authorList>
    </citation>
    <scope>NUCLEOTIDE SEQUENCE [LARGE SCALE GENOMIC DNA]</scope>
    <source>
        <strain evidence="4">M2/40</strain>
    </source>
</reference>
<protein>
    <submittedName>
        <fullName evidence="3">Putative Flagellar protein</fullName>
    </submittedName>
</protein>
<dbReference type="InterPro" id="IPR009875">
    <property type="entry name" value="PilZ_domain"/>
</dbReference>
<dbReference type="Gene3D" id="2.40.10.220">
    <property type="entry name" value="predicted glycosyltransferase like domains"/>
    <property type="match status" value="1"/>
</dbReference>
<dbReference type="Proteomes" id="UP000019426">
    <property type="component" value="Chromosome M2/40_rep1"/>
</dbReference>
<proteinExistence type="predicted"/>
<dbReference type="KEGG" id="clt:CM240_1625"/>
<gene>
    <name evidence="3" type="ORF">CM240_1625</name>
</gene>
<dbReference type="AlphaFoldDB" id="W6RWN8"/>
<sequence>MIEVMHNEEIYISSIRDISSDFFSITIPMFQGQYYIPNQNDVVDISYVGKNKKYSFSTIVVKREKIKGIPLIVLKAPTKVTEIQRREFVRIETSIKVKGWIVDDEKKSLEEYLKVPSILVGNIVDLSGGGLRINISQKLNLNSKVILSFFINDEEINIMGNVVRILNEDMNRHIYGIEYECMKENIRDKIIKYIFEAMRKK</sequence>
<dbReference type="eggNOG" id="COG5581">
    <property type="taxonomic scope" value="Bacteria"/>
</dbReference>
<evidence type="ECO:0000259" key="1">
    <source>
        <dbReference type="Pfam" id="PF07238"/>
    </source>
</evidence>